<dbReference type="GO" id="GO:0003677">
    <property type="term" value="F:DNA binding"/>
    <property type="evidence" value="ECO:0007669"/>
    <property type="project" value="UniProtKB-KW"/>
</dbReference>
<dbReference type="PANTHER" id="PTHR30376">
    <property type="entry name" value="SIGMA FACTOR RPOH HEAT SHOCK RELATED"/>
    <property type="match status" value="1"/>
</dbReference>
<dbReference type="PANTHER" id="PTHR30376:SF3">
    <property type="entry name" value="RNA POLYMERASE SIGMA FACTOR RPOH"/>
    <property type="match status" value="1"/>
</dbReference>
<dbReference type="NCBIfam" id="NF006158">
    <property type="entry name" value="PRK08301.1"/>
    <property type="match status" value="1"/>
</dbReference>
<comment type="function">
    <text evidence="7">Sigma factors are initiation factors that promote the attachment of RNA polymerase to specific initiation sites and are then released.</text>
</comment>
<dbReference type="PRINTS" id="PR00046">
    <property type="entry name" value="SIGMA70FCT"/>
</dbReference>
<dbReference type="SUPFAM" id="SSF88659">
    <property type="entry name" value="Sigma3 and sigma4 domains of RNA polymerase sigma factors"/>
    <property type="match status" value="1"/>
</dbReference>
<dbReference type="InterPro" id="IPR013324">
    <property type="entry name" value="RNA_pol_sigma_r3/r4-like"/>
</dbReference>
<dbReference type="NCBIfam" id="NF004471">
    <property type="entry name" value="PRK05803.1"/>
    <property type="match status" value="1"/>
</dbReference>
<evidence type="ECO:0000256" key="7">
    <source>
        <dbReference type="RuleBase" id="RU362124"/>
    </source>
</evidence>
<evidence type="ECO:0000256" key="5">
    <source>
        <dbReference type="ARBA" id="ARBA00023125"/>
    </source>
</evidence>
<keyword evidence="5 7" id="KW-0238">DNA-binding</keyword>
<gene>
    <name evidence="9" type="primary">sigE</name>
    <name evidence="9" type="ORF">H9943_07435</name>
</gene>
<keyword evidence="4 7" id="KW-0731">Sigma factor</keyword>
<dbReference type="InterPro" id="IPR013325">
    <property type="entry name" value="RNA_pol_sigma_r2"/>
</dbReference>
<keyword evidence="3 7" id="KW-0805">Transcription regulation</keyword>
<evidence type="ECO:0000313" key="10">
    <source>
        <dbReference type="Proteomes" id="UP000824209"/>
    </source>
</evidence>
<dbReference type="PROSITE" id="PS00715">
    <property type="entry name" value="SIGMA70_1"/>
    <property type="match status" value="1"/>
</dbReference>
<keyword evidence="2" id="KW-0749">Sporulation</keyword>
<dbReference type="InterPro" id="IPR036388">
    <property type="entry name" value="WH-like_DNA-bd_sf"/>
</dbReference>
<dbReference type="InterPro" id="IPR014284">
    <property type="entry name" value="RNA_pol_sigma-70_dom"/>
</dbReference>
<dbReference type="PIRSF" id="PIRSF000770">
    <property type="entry name" value="RNA_pol_sigma-SigE/K"/>
    <property type="match status" value="1"/>
</dbReference>
<dbReference type="PROSITE" id="PS00716">
    <property type="entry name" value="SIGMA70_2"/>
    <property type="match status" value="1"/>
</dbReference>
<evidence type="ECO:0000256" key="3">
    <source>
        <dbReference type="ARBA" id="ARBA00023015"/>
    </source>
</evidence>
<dbReference type="SUPFAM" id="SSF88946">
    <property type="entry name" value="Sigma2 domain of RNA polymerase sigma factors"/>
    <property type="match status" value="1"/>
</dbReference>
<dbReference type="AlphaFoldDB" id="A0A9D2M3Y4"/>
<reference evidence="9" key="2">
    <citation type="submission" date="2021-04" db="EMBL/GenBank/DDBJ databases">
        <authorList>
            <person name="Gilroy R."/>
        </authorList>
    </citation>
    <scope>NUCLEOTIDE SEQUENCE</scope>
    <source>
        <strain evidence="9">ChiBcec8-14828</strain>
    </source>
</reference>
<dbReference type="Gene3D" id="1.20.120.1810">
    <property type="match status" value="1"/>
</dbReference>
<name>A0A9D2M3Y4_9FIRM</name>
<evidence type="ECO:0000256" key="1">
    <source>
        <dbReference type="ARBA" id="ARBA00007788"/>
    </source>
</evidence>
<dbReference type="Gene3D" id="1.10.10.10">
    <property type="entry name" value="Winged helix-like DNA-binding domain superfamily/Winged helix DNA-binding domain"/>
    <property type="match status" value="1"/>
</dbReference>
<dbReference type="InterPro" id="IPR000943">
    <property type="entry name" value="RNA_pol_sigma70"/>
</dbReference>
<dbReference type="InterPro" id="IPR007627">
    <property type="entry name" value="RNA_pol_sigma70_r2"/>
</dbReference>
<reference evidence="9" key="1">
    <citation type="journal article" date="2021" name="PeerJ">
        <title>Extensive microbial diversity within the chicken gut microbiome revealed by metagenomics and culture.</title>
        <authorList>
            <person name="Gilroy R."/>
            <person name="Ravi A."/>
            <person name="Getino M."/>
            <person name="Pursley I."/>
            <person name="Horton D.L."/>
            <person name="Alikhan N.F."/>
            <person name="Baker D."/>
            <person name="Gharbi K."/>
            <person name="Hall N."/>
            <person name="Watson M."/>
            <person name="Adriaenssens E.M."/>
            <person name="Foster-Nyarko E."/>
            <person name="Jarju S."/>
            <person name="Secka A."/>
            <person name="Antonio M."/>
            <person name="Oren A."/>
            <person name="Chaudhuri R.R."/>
            <person name="La Ragione R."/>
            <person name="Hildebrand F."/>
            <person name="Pallen M.J."/>
        </authorList>
    </citation>
    <scope>NUCLEOTIDE SEQUENCE</scope>
    <source>
        <strain evidence="9">ChiBcec8-14828</strain>
    </source>
</reference>
<comment type="caution">
    <text evidence="9">The sequence shown here is derived from an EMBL/GenBank/DDBJ whole genome shotgun (WGS) entry which is preliminary data.</text>
</comment>
<dbReference type="GO" id="GO:0006352">
    <property type="term" value="P:DNA-templated transcription initiation"/>
    <property type="evidence" value="ECO:0007669"/>
    <property type="project" value="InterPro"/>
</dbReference>
<evidence type="ECO:0000256" key="4">
    <source>
        <dbReference type="ARBA" id="ARBA00023082"/>
    </source>
</evidence>
<evidence type="ECO:0000313" key="9">
    <source>
        <dbReference type="EMBL" id="HJB40214.1"/>
    </source>
</evidence>
<dbReference type="PROSITE" id="PS50943">
    <property type="entry name" value="HTH_CROC1"/>
    <property type="match status" value="1"/>
</dbReference>
<sequence>MLRKIWLALASVWRRVKRRVRLPDYIYYINGPETLPPPLSREEEQAVFEGLEQGDEHCRDLLIVHNLRLVVYIAKKFETKGTSVEDLISIGTIGLIKAVNTFVPSKKIKLATYASRCIENEILMYLRKSSNRHQESSIDEPLNTDGEGNELLLSDVLGTEQQVGSELEQDAEREMVRLAVNKLSKRERRIMELRFGLAGEKEHTQKEVADMIGISQSYISRLEKRIMKRLRVELEQTV</sequence>
<accession>A0A9D2M3Y4</accession>
<evidence type="ECO:0000256" key="6">
    <source>
        <dbReference type="ARBA" id="ARBA00023163"/>
    </source>
</evidence>
<dbReference type="GO" id="GO:0030435">
    <property type="term" value="P:sporulation resulting in formation of a cellular spore"/>
    <property type="evidence" value="ECO:0007669"/>
    <property type="project" value="UniProtKB-KW"/>
</dbReference>
<dbReference type="GO" id="GO:0016987">
    <property type="term" value="F:sigma factor activity"/>
    <property type="evidence" value="ECO:0007669"/>
    <property type="project" value="UniProtKB-KW"/>
</dbReference>
<protein>
    <recommendedName>
        <fullName evidence="7">RNA polymerase sigma factor</fullName>
    </recommendedName>
</protein>
<dbReference type="Pfam" id="PF04542">
    <property type="entry name" value="Sigma70_r2"/>
    <property type="match status" value="1"/>
</dbReference>
<dbReference type="EMBL" id="DWYA01000060">
    <property type="protein sequence ID" value="HJB40214.1"/>
    <property type="molecule type" value="Genomic_DNA"/>
</dbReference>
<keyword evidence="6 7" id="KW-0804">Transcription</keyword>
<dbReference type="InterPro" id="IPR007630">
    <property type="entry name" value="RNA_pol_sigma70_r4"/>
</dbReference>
<dbReference type="InterPro" id="IPR050813">
    <property type="entry name" value="Sigma-70_Factor"/>
</dbReference>
<evidence type="ECO:0000259" key="8">
    <source>
        <dbReference type="PROSITE" id="PS50943"/>
    </source>
</evidence>
<dbReference type="InterPro" id="IPR001387">
    <property type="entry name" value="Cro/C1-type_HTH"/>
</dbReference>
<dbReference type="Pfam" id="PF04545">
    <property type="entry name" value="Sigma70_r4"/>
    <property type="match status" value="1"/>
</dbReference>
<comment type="similarity">
    <text evidence="1 7">Belongs to the sigma-70 factor family.</text>
</comment>
<feature type="domain" description="HTH cro/C1-type" evidence="8">
    <location>
        <begin position="204"/>
        <end position="224"/>
    </location>
</feature>
<evidence type="ECO:0000256" key="2">
    <source>
        <dbReference type="ARBA" id="ARBA00022969"/>
    </source>
</evidence>
<dbReference type="CDD" id="cd06171">
    <property type="entry name" value="Sigma70_r4"/>
    <property type="match status" value="1"/>
</dbReference>
<dbReference type="NCBIfam" id="TIGR02937">
    <property type="entry name" value="sigma70-ECF"/>
    <property type="match status" value="1"/>
</dbReference>
<organism evidence="9 10">
    <name type="scientific">Candidatus Ruthenibacterium avium</name>
    <dbReference type="NCBI Taxonomy" id="2838751"/>
    <lineage>
        <taxon>Bacteria</taxon>
        <taxon>Bacillati</taxon>
        <taxon>Bacillota</taxon>
        <taxon>Clostridia</taxon>
        <taxon>Eubacteriales</taxon>
        <taxon>Oscillospiraceae</taxon>
        <taxon>Ruthenibacterium</taxon>
    </lineage>
</organism>
<proteinExistence type="inferred from homology"/>
<dbReference type="Proteomes" id="UP000824209">
    <property type="component" value="Unassembled WGS sequence"/>
</dbReference>